<comment type="caution">
    <text evidence="2">The sequence shown here is derived from an EMBL/GenBank/DDBJ whole genome shotgun (WGS) entry which is preliminary data.</text>
</comment>
<evidence type="ECO:0000256" key="1">
    <source>
        <dbReference type="SAM" id="MobiDB-lite"/>
    </source>
</evidence>
<keyword evidence="3" id="KW-1185">Reference proteome</keyword>
<feature type="region of interest" description="Disordered" evidence="1">
    <location>
        <begin position="149"/>
        <end position="173"/>
    </location>
</feature>
<dbReference type="EMBL" id="CAJHUB010000746">
    <property type="protein sequence ID" value="CAD7679939.1"/>
    <property type="molecule type" value="Genomic_DNA"/>
</dbReference>
<dbReference type="Proteomes" id="UP000645828">
    <property type="component" value="Unassembled WGS sequence"/>
</dbReference>
<accession>A0A811YTS8</accession>
<name>A0A811YTS8_NYCPR</name>
<protein>
    <submittedName>
        <fullName evidence="2">(raccoon dog) hypothetical protein</fullName>
    </submittedName>
</protein>
<organism evidence="2 3">
    <name type="scientific">Nyctereutes procyonoides</name>
    <name type="common">Raccoon dog</name>
    <name type="synonym">Canis procyonoides</name>
    <dbReference type="NCBI Taxonomy" id="34880"/>
    <lineage>
        <taxon>Eukaryota</taxon>
        <taxon>Metazoa</taxon>
        <taxon>Chordata</taxon>
        <taxon>Craniata</taxon>
        <taxon>Vertebrata</taxon>
        <taxon>Euteleostomi</taxon>
        <taxon>Mammalia</taxon>
        <taxon>Eutheria</taxon>
        <taxon>Laurasiatheria</taxon>
        <taxon>Carnivora</taxon>
        <taxon>Caniformia</taxon>
        <taxon>Canidae</taxon>
        <taxon>Nyctereutes</taxon>
    </lineage>
</organism>
<evidence type="ECO:0000313" key="3">
    <source>
        <dbReference type="Proteomes" id="UP000645828"/>
    </source>
</evidence>
<evidence type="ECO:0000313" key="2">
    <source>
        <dbReference type="EMBL" id="CAD7679939.1"/>
    </source>
</evidence>
<feature type="region of interest" description="Disordered" evidence="1">
    <location>
        <begin position="31"/>
        <end position="137"/>
    </location>
</feature>
<proteinExistence type="predicted"/>
<feature type="compositionally biased region" description="Gly residues" evidence="1">
    <location>
        <begin position="155"/>
        <end position="173"/>
    </location>
</feature>
<feature type="compositionally biased region" description="Low complexity" evidence="1">
    <location>
        <begin position="108"/>
        <end position="122"/>
    </location>
</feature>
<gene>
    <name evidence="2" type="ORF">NYPRO_LOCUS12738</name>
</gene>
<dbReference type="AlphaFoldDB" id="A0A811YTS8"/>
<reference evidence="2" key="1">
    <citation type="submission" date="2020-12" db="EMBL/GenBank/DDBJ databases">
        <authorList>
            <consortium name="Molecular Ecology Group"/>
        </authorList>
    </citation>
    <scope>NUCLEOTIDE SEQUENCE</scope>
    <source>
        <strain evidence="2">TBG_1078</strain>
    </source>
</reference>
<sequence>MAHLERSGFAALSLRNPYSAAEAAAPVVPGAAHPVHRGRGAAPQAALDLPQPPEGFQEPRRLGAPRAAGSRHRRGRRALARERRRRPGQAGRARGHIPARRTSGSAGRGLQPPLRLPGPQAAMTPEAPSARGSRPEVGEEPILRGLGAWPRAWGRGRGPRGGGAGPRGSGTGSRWGAGGINRWCKVQELRSHLLSRILAHHLALLLLRCAVFMST</sequence>
<feature type="compositionally biased region" description="Basic residues" evidence="1">
    <location>
        <begin position="69"/>
        <end position="99"/>
    </location>
</feature>